<dbReference type="GO" id="GO:0001228">
    <property type="term" value="F:DNA-binding transcription activator activity, RNA polymerase II-specific"/>
    <property type="evidence" value="ECO:0007669"/>
    <property type="project" value="TreeGrafter"/>
</dbReference>
<dbReference type="STRING" id="78915.A0A4P9XVJ9"/>
<feature type="domain" description="BZIP" evidence="8">
    <location>
        <begin position="296"/>
        <end position="310"/>
    </location>
</feature>
<dbReference type="GO" id="GO:0000977">
    <property type="term" value="F:RNA polymerase II transcription regulatory region sequence-specific DNA binding"/>
    <property type="evidence" value="ECO:0007669"/>
    <property type="project" value="TreeGrafter"/>
</dbReference>
<accession>A0A4P9XVJ9</accession>
<feature type="region of interest" description="Disordered" evidence="7">
    <location>
        <begin position="224"/>
        <end position="266"/>
    </location>
</feature>
<feature type="compositionally biased region" description="Polar residues" evidence="7">
    <location>
        <begin position="224"/>
        <end position="235"/>
    </location>
</feature>
<evidence type="ECO:0000256" key="7">
    <source>
        <dbReference type="SAM" id="MobiDB-lite"/>
    </source>
</evidence>
<dbReference type="InterPro" id="IPR004827">
    <property type="entry name" value="bZIP"/>
</dbReference>
<protein>
    <recommendedName>
        <fullName evidence="8">BZIP domain-containing protein</fullName>
    </recommendedName>
</protein>
<keyword evidence="5" id="KW-0539">Nucleus</keyword>
<dbReference type="EMBL" id="KZ992459">
    <property type="protein sequence ID" value="RKP10314.1"/>
    <property type="molecule type" value="Genomic_DNA"/>
</dbReference>
<evidence type="ECO:0000256" key="6">
    <source>
        <dbReference type="SAM" id="Coils"/>
    </source>
</evidence>
<keyword evidence="3" id="KW-0238">DNA-binding</keyword>
<evidence type="ECO:0000313" key="9">
    <source>
        <dbReference type="EMBL" id="RKP10314.1"/>
    </source>
</evidence>
<evidence type="ECO:0000313" key="10">
    <source>
        <dbReference type="Proteomes" id="UP000271241"/>
    </source>
</evidence>
<feature type="coiled-coil region" evidence="6">
    <location>
        <begin position="348"/>
        <end position="375"/>
    </location>
</feature>
<dbReference type="AlphaFoldDB" id="A0A4P9XVJ9"/>
<dbReference type="Proteomes" id="UP000271241">
    <property type="component" value="Unassembled WGS sequence"/>
</dbReference>
<evidence type="ECO:0000256" key="3">
    <source>
        <dbReference type="ARBA" id="ARBA00023125"/>
    </source>
</evidence>
<evidence type="ECO:0000256" key="2">
    <source>
        <dbReference type="ARBA" id="ARBA00023015"/>
    </source>
</evidence>
<dbReference type="PANTHER" id="PTHR13044:SF14">
    <property type="entry name" value="CRYPTOCEPHAL, ISOFORM A"/>
    <property type="match status" value="1"/>
</dbReference>
<evidence type="ECO:0000256" key="1">
    <source>
        <dbReference type="ARBA" id="ARBA00004123"/>
    </source>
</evidence>
<feature type="region of interest" description="Disordered" evidence="7">
    <location>
        <begin position="282"/>
        <end position="313"/>
    </location>
</feature>
<keyword evidence="4" id="KW-0804">Transcription</keyword>
<keyword evidence="2" id="KW-0805">Transcription regulation</keyword>
<evidence type="ECO:0000259" key="8">
    <source>
        <dbReference type="PROSITE" id="PS00036"/>
    </source>
</evidence>
<proteinExistence type="predicted"/>
<keyword evidence="6" id="KW-0175">Coiled coil</keyword>
<keyword evidence="10" id="KW-1185">Reference proteome</keyword>
<gene>
    <name evidence="9" type="ORF">THASP1DRAFT_21963</name>
</gene>
<feature type="compositionally biased region" description="Low complexity" evidence="7">
    <location>
        <begin position="241"/>
        <end position="253"/>
    </location>
</feature>
<dbReference type="SUPFAM" id="SSF57959">
    <property type="entry name" value="Leucine zipper domain"/>
    <property type="match status" value="1"/>
</dbReference>
<name>A0A4P9XVJ9_9FUNG</name>
<dbReference type="InterPro" id="IPR046347">
    <property type="entry name" value="bZIP_sf"/>
</dbReference>
<dbReference type="Pfam" id="PF07716">
    <property type="entry name" value="bZIP_2"/>
    <property type="match status" value="1"/>
</dbReference>
<organism evidence="9 10">
    <name type="scientific">Thamnocephalis sphaerospora</name>
    <dbReference type="NCBI Taxonomy" id="78915"/>
    <lineage>
        <taxon>Eukaryota</taxon>
        <taxon>Fungi</taxon>
        <taxon>Fungi incertae sedis</taxon>
        <taxon>Zoopagomycota</taxon>
        <taxon>Zoopagomycotina</taxon>
        <taxon>Zoopagomycetes</taxon>
        <taxon>Zoopagales</taxon>
        <taxon>Sigmoideomycetaceae</taxon>
        <taxon>Thamnocephalis</taxon>
    </lineage>
</organism>
<reference evidence="10" key="1">
    <citation type="journal article" date="2018" name="Nat. Microbiol.">
        <title>Leveraging single-cell genomics to expand the fungal tree of life.</title>
        <authorList>
            <person name="Ahrendt S.R."/>
            <person name="Quandt C.A."/>
            <person name="Ciobanu D."/>
            <person name="Clum A."/>
            <person name="Salamov A."/>
            <person name="Andreopoulos B."/>
            <person name="Cheng J.F."/>
            <person name="Woyke T."/>
            <person name="Pelin A."/>
            <person name="Henrissat B."/>
            <person name="Reynolds N.K."/>
            <person name="Benny G.L."/>
            <person name="Smith M.E."/>
            <person name="James T.Y."/>
            <person name="Grigoriev I.V."/>
        </authorList>
    </citation>
    <scope>NUCLEOTIDE SEQUENCE [LARGE SCALE GENOMIC DNA]</scope>
    <source>
        <strain evidence="10">RSA 1356</strain>
    </source>
</reference>
<comment type="subcellular location">
    <subcellularLocation>
        <location evidence="1">Nucleus</location>
    </subcellularLocation>
</comment>
<evidence type="ECO:0000256" key="5">
    <source>
        <dbReference type="ARBA" id="ARBA00023242"/>
    </source>
</evidence>
<feature type="region of interest" description="Disordered" evidence="7">
    <location>
        <begin position="131"/>
        <end position="156"/>
    </location>
</feature>
<dbReference type="PANTHER" id="PTHR13044">
    <property type="entry name" value="ACTIVATING TRANSCRIPTION FACTOR ATF 4/5"/>
    <property type="match status" value="1"/>
</dbReference>
<dbReference type="PROSITE" id="PS00036">
    <property type="entry name" value="BZIP_BASIC"/>
    <property type="match status" value="1"/>
</dbReference>
<dbReference type="GO" id="GO:0005634">
    <property type="term" value="C:nucleus"/>
    <property type="evidence" value="ECO:0007669"/>
    <property type="project" value="UniProtKB-SubCell"/>
</dbReference>
<evidence type="ECO:0000256" key="4">
    <source>
        <dbReference type="ARBA" id="ARBA00023163"/>
    </source>
</evidence>
<sequence length="399" mass="42570">MQSPKPNPHYARLPPLTVVLPGVPAAPRVRGDLWRDDQPVALPSVAAADCRRHMQLNSHATDTVPSYMTSAKASGRMESGPYHAPPCTMPPAPLEPNVNVPAPAPSVSAICLAANASAGAYAATATPSFTRRTPPLYTSAPPPPPPLSAPASSPSASPSFYMASAPRAAASAGVCATPITSTCMSAGALQLVPLADTYATHPIATDASNLSVAESYHTAPVVSSPNLFGSYTGSDTDGMGRHSSARSSSGTSTPMRRSSPYHPSAPYLGGLYGTSVSAGMDDSLVDDGGDPQLVEKRRRNARASARFRDRRKQREREMRYRCEQLEQRVMHLESLLARSDVGNVQLEMEHWRVEAERQAARVRELETKLSQSQQARCAIPNTVQHVPQAGMFQRTPESP</sequence>